<dbReference type="EMBL" id="LC066397">
    <property type="protein sequence ID" value="BAT31460.1"/>
    <property type="molecule type" value="Genomic_DNA"/>
</dbReference>
<dbReference type="SFLD" id="SFLDG00180">
    <property type="entry name" value="muconate_cycloisomerase"/>
    <property type="match status" value="1"/>
</dbReference>
<protein>
    <recommendedName>
        <fullName evidence="7">Dipeptide epimerase</fullName>
        <ecNumber evidence="7">5.1.1.-</ecNumber>
    </recommendedName>
</protein>
<dbReference type="GO" id="GO:0046872">
    <property type="term" value="F:metal ion binding"/>
    <property type="evidence" value="ECO:0007669"/>
    <property type="project" value="UniProtKB-KW"/>
</dbReference>
<dbReference type="NCBIfam" id="NF042940">
    <property type="entry name" value="racemase_DgcA"/>
    <property type="match status" value="1"/>
</dbReference>
<keyword evidence="4 7" id="KW-0413">Isomerase</keyword>
<feature type="transmembrane region" description="Helical" evidence="8">
    <location>
        <begin position="270"/>
        <end position="293"/>
    </location>
</feature>
<dbReference type="Gene3D" id="3.30.390.10">
    <property type="entry name" value="Enolase-like, N-terminal domain"/>
    <property type="match status" value="1"/>
</dbReference>
<proteinExistence type="inferred from homology"/>
<feature type="binding site" evidence="6">
    <location>
        <position position="179"/>
    </location>
    <ligand>
        <name>Mg(2+)</name>
        <dbReference type="ChEBI" id="CHEBI:18420"/>
    </ligand>
</feature>
<dbReference type="InterPro" id="IPR013342">
    <property type="entry name" value="Mandelate_racemase_C"/>
</dbReference>
<organism evidence="10">
    <name type="scientific">Fulvimarina pelagi</name>
    <dbReference type="NCBI Taxonomy" id="217511"/>
    <lineage>
        <taxon>Bacteria</taxon>
        <taxon>Pseudomonadati</taxon>
        <taxon>Pseudomonadota</taxon>
        <taxon>Alphaproteobacteria</taxon>
        <taxon>Hyphomicrobiales</taxon>
        <taxon>Aurantimonadaceae</taxon>
        <taxon>Fulvimarina</taxon>
    </lineage>
</organism>
<name>A0A0P0ZAP1_9HYPH</name>
<reference evidence="10" key="1">
    <citation type="journal article" date="2015" name="Proc. Natl. Acad. Sci. U.S.A.">
        <title>Bacterial clade with the ribosomal RNA operon on a small plasmid rather than the chromosome.</title>
        <authorList>
            <person name="Anda M."/>
            <person name="Ohtsubo Y."/>
            <person name="Okubo T."/>
            <person name="Sugawara M."/>
            <person name="Nagata Y."/>
            <person name="Tsuda M."/>
            <person name="Minamisawa K."/>
            <person name="Mitsui H."/>
        </authorList>
    </citation>
    <scope>NUCLEOTIDE SEQUENCE</scope>
    <source>
        <strain evidence="10">DSM 15513</strain>
    </source>
</reference>
<feature type="active site" description="Proton acceptor; specific for (R)-substrate epimerization" evidence="5">
    <location>
        <position position="154"/>
    </location>
</feature>
<evidence type="ECO:0000256" key="8">
    <source>
        <dbReference type="SAM" id="Phobius"/>
    </source>
</evidence>
<dbReference type="PANTHER" id="PTHR48080">
    <property type="entry name" value="D-GALACTONATE DEHYDRATASE-RELATED"/>
    <property type="match status" value="1"/>
</dbReference>
<evidence type="ECO:0000313" key="10">
    <source>
        <dbReference type="EMBL" id="BAT31460.1"/>
    </source>
</evidence>
<keyword evidence="8" id="KW-0812">Transmembrane</keyword>
<dbReference type="CDD" id="cd03319">
    <property type="entry name" value="L-Ala-DL-Glu_epimerase"/>
    <property type="match status" value="1"/>
</dbReference>
<dbReference type="SFLD" id="SFLDS00001">
    <property type="entry name" value="Enolase"/>
    <property type="match status" value="1"/>
</dbReference>
<keyword evidence="8" id="KW-1133">Transmembrane helix</keyword>
<keyword evidence="3 6" id="KW-0460">Magnesium</keyword>
<feature type="binding site" evidence="6">
    <location>
        <position position="205"/>
    </location>
    <ligand>
        <name>Mg(2+)</name>
        <dbReference type="ChEBI" id="CHEBI:18420"/>
    </ligand>
</feature>
<dbReference type="SUPFAM" id="SSF51604">
    <property type="entry name" value="Enolase C-terminal domain-like"/>
    <property type="match status" value="1"/>
</dbReference>
<feature type="domain" description="Mandelate racemase/muconate lactonizing enzyme C-terminal" evidence="9">
    <location>
        <begin position="136"/>
        <end position="226"/>
    </location>
</feature>
<dbReference type="InterPro" id="IPR034603">
    <property type="entry name" value="Dipeptide_epimerase"/>
</dbReference>
<keyword evidence="8" id="KW-0472">Membrane</keyword>
<dbReference type="EC" id="5.1.1.-" evidence="7"/>
<feature type="active site" description="Proton acceptor; specific for (S)-substrate epimerization" evidence="5">
    <location>
        <position position="250"/>
    </location>
</feature>
<evidence type="ECO:0000256" key="6">
    <source>
        <dbReference type="PIRSR" id="PIRSR634603-3"/>
    </source>
</evidence>
<dbReference type="PANTHER" id="PTHR48080:SF3">
    <property type="entry name" value="ENOLASE SUPERFAMILY MEMBER DDB_G0284701"/>
    <property type="match status" value="1"/>
</dbReference>
<evidence type="ECO:0000256" key="2">
    <source>
        <dbReference type="ARBA" id="ARBA00022723"/>
    </source>
</evidence>
<dbReference type="GO" id="GO:0016855">
    <property type="term" value="F:racemase and epimerase activity, acting on amino acids and derivatives"/>
    <property type="evidence" value="ECO:0007669"/>
    <property type="project" value="UniProtKB-UniRule"/>
</dbReference>
<evidence type="ECO:0000256" key="5">
    <source>
        <dbReference type="PIRSR" id="PIRSR634603-1"/>
    </source>
</evidence>
<dbReference type="InterPro" id="IPR034593">
    <property type="entry name" value="DgoD-like"/>
</dbReference>
<evidence type="ECO:0000256" key="4">
    <source>
        <dbReference type="ARBA" id="ARBA00023235"/>
    </source>
</evidence>
<evidence type="ECO:0000259" key="9">
    <source>
        <dbReference type="SMART" id="SM00922"/>
    </source>
</evidence>
<dbReference type="InterPro" id="IPR013341">
    <property type="entry name" value="Mandelate_racemase_N_dom"/>
</dbReference>
<comment type="cofactor">
    <cofactor evidence="6 7">
        <name>Mg(2+)</name>
        <dbReference type="ChEBI" id="CHEBI:18420"/>
    </cofactor>
    <text evidence="6 7">Binds 1 Mg(2+) ion per subunit.</text>
</comment>
<evidence type="ECO:0000256" key="3">
    <source>
        <dbReference type="ARBA" id="ARBA00022842"/>
    </source>
</evidence>
<dbReference type="AlphaFoldDB" id="A0A0P0ZAP1"/>
<dbReference type="Pfam" id="PF02746">
    <property type="entry name" value="MR_MLE_N"/>
    <property type="match status" value="1"/>
</dbReference>
<evidence type="ECO:0000256" key="1">
    <source>
        <dbReference type="ARBA" id="ARBA00008031"/>
    </source>
</evidence>
<dbReference type="InterPro" id="IPR029017">
    <property type="entry name" value="Enolase-like_N"/>
</dbReference>
<sequence length="331" mass="35861">MERIRMESRVSVTVERFPLANEFRIARGSKREAVVVVAELQSQGHKGRGECVPYGRYGETIESVCATIESLSTELENGLDRHALQQRLPAGAARNALDCALWDLEAKLSGTPVSAHVCSHFPRPIETAFTISLDQPGIMAAAARAADRHILKVKMGTKDDVERIRAVHAAARGARLILDANEGWDADCLSPHILEASRGGAVLIEQPLPAGKDDILAKMPHPVPLCADESVHTTADLEGLLGRYDFVNLKLDKTGGLTEAVKMMRRARELGFGIMIGCMVGTSLSMAPASLLAQEADIVDLDGPLLLAKDRQHGIHYTHSMMSPPSPELWG</sequence>
<accession>A0A0P0ZAP1</accession>
<feature type="binding site" evidence="6">
    <location>
        <position position="228"/>
    </location>
    <ligand>
        <name>Mg(2+)</name>
        <dbReference type="ChEBI" id="CHEBI:18420"/>
    </ligand>
</feature>
<keyword evidence="2 6" id="KW-0479">Metal-binding</keyword>
<comment type="similarity">
    <text evidence="1 7">Belongs to the mandelate racemase/muconate lactonizing enzyme family.</text>
</comment>
<dbReference type="InterPro" id="IPR036849">
    <property type="entry name" value="Enolase-like_C_sf"/>
</dbReference>
<dbReference type="SMART" id="SM00922">
    <property type="entry name" value="MR_MLE"/>
    <property type="match status" value="1"/>
</dbReference>
<dbReference type="SUPFAM" id="SSF54826">
    <property type="entry name" value="Enolase N-terminal domain-like"/>
    <property type="match status" value="1"/>
</dbReference>
<dbReference type="Gene3D" id="3.20.20.120">
    <property type="entry name" value="Enolase-like C-terminal domain"/>
    <property type="match status" value="1"/>
</dbReference>
<evidence type="ECO:0000256" key="7">
    <source>
        <dbReference type="RuleBase" id="RU366006"/>
    </source>
</evidence>
<dbReference type="InterPro" id="IPR029065">
    <property type="entry name" value="Enolase_C-like"/>
</dbReference>
<dbReference type="Pfam" id="PF13378">
    <property type="entry name" value="MR_MLE_C"/>
    <property type="match status" value="1"/>
</dbReference>
<dbReference type="SFLD" id="SFLDF00010">
    <property type="entry name" value="dipeptide_epimerase"/>
    <property type="match status" value="1"/>
</dbReference>